<evidence type="ECO:0000313" key="1">
    <source>
        <dbReference type="EMBL" id="JAE31109.1"/>
    </source>
</evidence>
<sequence length="27" mass="3203">MPQMLHMFTDIGHFNPHITKIQSSFMI</sequence>
<reference evidence="1" key="2">
    <citation type="journal article" date="2015" name="Data Brief">
        <title>Shoot transcriptome of the giant reed, Arundo donax.</title>
        <authorList>
            <person name="Barrero R.A."/>
            <person name="Guerrero F.D."/>
            <person name="Moolhuijzen P."/>
            <person name="Goolsby J.A."/>
            <person name="Tidwell J."/>
            <person name="Bellgard S.E."/>
            <person name="Bellgard M.I."/>
        </authorList>
    </citation>
    <scope>NUCLEOTIDE SEQUENCE</scope>
    <source>
        <tissue evidence="1">Shoot tissue taken approximately 20 cm above the soil surface</tissue>
    </source>
</reference>
<dbReference type="AlphaFoldDB" id="A0A0A9H5R7"/>
<proteinExistence type="predicted"/>
<organism evidence="1">
    <name type="scientific">Arundo donax</name>
    <name type="common">Giant reed</name>
    <name type="synonym">Donax arundinaceus</name>
    <dbReference type="NCBI Taxonomy" id="35708"/>
    <lineage>
        <taxon>Eukaryota</taxon>
        <taxon>Viridiplantae</taxon>
        <taxon>Streptophyta</taxon>
        <taxon>Embryophyta</taxon>
        <taxon>Tracheophyta</taxon>
        <taxon>Spermatophyta</taxon>
        <taxon>Magnoliopsida</taxon>
        <taxon>Liliopsida</taxon>
        <taxon>Poales</taxon>
        <taxon>Poaceae</taxon>
        <taxon>PACMAD clade</taxon>
        <taxon>Arundinoideae</taxon>
        <taxon>Arundineae</taxon>
        <taxon>Arundo</taxon>
    </lineage>
</organism>
<reference evidence="1" key="1">
    <citation type="submission" date="2014-09" db="EMBL/GenBank/DDBJ databases">
        <authorList>
            <person name="Magalhaes I.L.F."/>
            <person name="Oliveira U."/>
            <person name="Santos F.R."/>
            <person name="Vidigal T.H.D.A."/>
            <person name="Brescovit A.D."/>
            <person name="Santos A.J."/>
        </authorList>
    </citation>
    <scope>NUCLEOTIDE SEQUENCE</scope>
    <source>
        <tissue evidence="1">Shoot tissue taken approximately 20 cm above the soil surface</tissue>
    </source>
</reference>
<protein>
    <submittedName>
        <fullName evidence="1">Uncharacterized protein</fullName>
    </submittedName>
</protein>
<dbReference type="EMBL" id="GBRH01166787">
    <property type="protein sequence ID" value="JAE31109.1"/>
    <property type="molecule type" value="Transcribed_RNA"/>
</dbReference>
<name>A0A0A9H5R7_ARUDO</name>
<accession>A0A0A9H5R7</accession>